<dbReference type="InterPro" id="IPR036404">
    <property type="entry name" value="Jacalin-like_lectin_dom_sf"/>
</dbReference>
<evidence type="ECO:0000313" key="4">
    <source>
        <dbReference type="EMBL" id="KAK9713372.1"/>
    </source>
</evidence>
<evidence type="ECO:0000256" key="1">
    <source>
        <dbReference type="ARBA" id="ARBA00006568"/>
    </source>
</evidence>
<evidence type="ECO:0000256" key="2">
    <source>
        <dbReference type="ARBA" id="ARBA00022734"/>
    </source>
</evidence>
<accession>A0AAW1K674</accession>
<dbReference type="AlphaFoldDB" id="A0AAW1K674"/>
<dbReference type="Proteomes" id="UP001443914">
    <property type="component" value="Unassembled WGS sequence"/>
</dbReference>
<protein>
    <recommendedName>
        <fullName evidence="3">Jacalin-type lectin domain-containing protein</fullName>
    </recommendedName>
</protein>
<feature type="domain" description="Jacalin-type lectin" evidence="3">
    <location>
        <begin position="1"/>
        <end position="68"/>
    </location>
</feature>
<dbReference type="Gene3D" id="2.100.10.30">
    <property type="entry name" value="Jacalin-like lectin domain"/>
    <property type="match status" value="1"/>
</dbReference>
<comment type="caution">
    <text evidence="4">The sequence shown here is derived from an EMBL/GenBank/DDBJ whole genome shotgun (WGS) entry which is preliminary data.</text>
</comment>
<dbReference type="GO" id="GO:0030246">
    <property type="term" value="F:carbohydrate binding"/>
    <property type="evidence" value="ECO:0007669"/>
    <property type="project" value="UniProtKB-KW"/>
</dbReference>
<evidence type="ECO:0000313" key="5">
    <source>
        <dbReference type="Proteomes" id="UP001443914"/>
    </source>
</evidence>
<proteinExistence type="inferred from homology"/>
<sequence>MENMQTNSSSDSIVATLIIHTNLKQYEPYGRGTLLANPRNFTSPIGRVVGFFGSHGNFLQSVGVYHTTSATSKQKVDHLVRLTGMSWKSSWVCLNLCMWITFWVARLRPRFSGVVMPLWGSTTTKWIINLNSGACMPLLGG</sequence>
<dbReference type="InterPro" id="IPR001229">
    <property type="entry name" value="Jacalin-like_lectin_dom"/>
</dbReference>
<dbReference type="SUPFAM" id="SSF51101">
    <property type="entry name" value="Mannose-binding lectins"/>
    <property type="match status" value="1"/>
</dbReference>
<gene>
    <name evidence="4" type="ORF">RND81_06G023400</name>
</gene>
<reference evidence="4" key="1">
    <citation type="submission" date="2024-03" db="EMBL/GenBank/DDBJ databases">
        <title>WGS assembly of Saponaria officinalis var. Norfolk2.</title>
        <authorList>
            <person name="Jenkins J."/>
            <person name="Shu S."/>
            <person name="Grimwood J."/>
            <person name="Barry K."/>
            <person name="Goodstein D."/>
            <person name="Schmutz J."/>
            <person name="Leebens-Mack J."/>
            <person name="Osbourn A."/>
        </authorList>
    </citation>
    <scope>NUCLEOTIDE SEQUENCE [LARGE SCALE GENOMIC DNA]</scope>
    <source>
        <strain evidence="4">JIC</strain>
    </source>
</reference>
<organism evidence="4 5">
    <name type="scientific">Saponaria officinalis</name>
    <name type="common">Common soapwort</name>
    <name type="synonym">Lychnis saponaria</name>
    <dbReference type="NCBI Taxonomy" id="3572"/>
    <lineage>
        <taxon>Eukaryota</taxon>
        <taxon>Viridiplantae</taxon>
        <taxon>Streptophyta</taxon>
        <taxon>Embryophyta</taxon>
        <taxon>Tracheophyta</taxon>
        <taxon>Spermatophyta</taxon>
        <taxon>Magnoliopsida</taxon>
        <taxon>eudicotyledons</taxon>
        <taxon>Gunneridae</taxon>
        <taxon>Pentapetalae</taxon>
        <taxon>Caryophyllales</taxon>
        <taxon>Caryophyllaceae</taxon>
        <taxon>Caryophylleae</taxon>
        <taxon>Saponaria</taxon>
    </lineage>
</organism>
<evidence type="ECO:0000259" key="3">
    <source>
        <dbReference type="PROSITE" id="PS51752"/>
    </source>
</evidence>
<dbReference type="PROSITE" id="PS51752">
    <property type="entry name" value="JACALIN_LECTIN"/>
    <property type="match status" value="1"/>
</dbReference>
<keyword evidence="2" id="KW-0430">Lectin</keyword>
<dbReference type="EMBL" id="JBDFQZ010000006">
    <property type="protein sequence ID" value="KAK9713372.1"/>
    <property type="molecule type" value="Genomic_DNA"/>
</dbReference>
<comment type="similarity">
    <text evidence="1">Belongs to the jacalin lectin family.</text>
</comment>
<keyword evidence="5" id="KW-1185">Reference proteome</keyword>
<name>A0AAW1K674_SAPOF</name>
<dbReference type="Pfam" id="PF01419">
    <property type="entry name" value="Jacalin"/>
    <property type="match status" value="1"/>
</dbReference>